<accession>A0A8J2Z3S6</accession>
<dbReference type="RefSeq" id="WP_117002029.1">
    <property type="nucleotide sequence ID" value="NZ_BMJS01000008.1"/>
</dbReference>
<feature type="signal peptide" evidence="1">
    <location>
        <begin position="1"/>
        <end position="25"/>
    </location>
</feature>
<name>A0A8J2Z3S6_9GAMM</name>
<dbReference type="EMBL" id="BMJS01000008">
    <property type="protein sequence ID" value="GGF94740.1"/>
    <property type="molecule type" value="Genomic_DNA"/>
</dbReference>
<sequence length="103" mass="10588">MNNTITLSIAITSLLGLSISNTVNASTSTTTQTSAVTADTGGKCAAGKCGTVKRYAEAEITQNPQEKLVYARDGKCGVTGYGLNPDDEVVKAQTRSVGGRCGQ</sequence>
<proteinExistence type="predicted"/>
<gene>
    <name evidence="2" type="ORF">GCM10010995_09970</name>
</gene>
<organism evidence="2 3">
    <name type="scientific">Cysteiniphilum litorale</name>
    <dbReference type="NCBI Taxonomy" id="2056700"/>
    <lineage>
        <taxon>Bacteria</taxon>
        <taxon>Pseudomonadati</taxon>
        <taxon>Pseudomonadota</taxon>
        <taxon>Gammaproteobacteria</taxon>
        <taxon>Thiotrichales</taxon>
        <taxon>Fastidiosibacteraceae</taxon>
        <taxon>Cysteiniphilum</taxon>
    </lineage>
</organism>
<evidence type="ECO:0008006" key="4">
    <source>
        <dbReference type="Google" id="ProtNLM"/>
    </source>
</evidence>
<protein>
    <recommendedName>
        <fullName evidence="4">Secreted protein</fullName>
    </recommendedName>
</protein>
<evidence type="ECO:0000313" key="2">
    <source>
        <dbReference type="EMBL" id="GGF94740.1"/>
    </source>
</evidence>
<keyword evidence="1" id="KW-0732">Signal</keyword>
<reference evidence="2" key="2">
    <citation type="submission" date="2020-09" db="EMBL/GenBank/DDBJ databases">
        <authorList>
            <person name="Sun Q."/>
            <person name="Zhou Y."/>
        </authorList>
    </citation>
    <scope>NUCLEOTIDE SEQUENCE</scope>
    <source>
        <strain evidence="2">CGMCC 1.15758</strain>
    </source>
</reference>
<comment type="caution">
    <text evidence="2">The sequence shown here is derived from an EMBL/GenBank/DDBJ whole genome shotgun (WGS) entry which is preliminary data.</text>
</comment>
<evidence type="ECO:0000256" key="1">
    <source>
        <dbReference type="SAM" id="SignalP"/>
    </source>
</evidence>
<reference evidence="2" key="1">
    <citation type="journal article" date="2014" name="Int. J. Syst. Evol. Microbiol.">
        <title>Complete genome sequence of Corynebacterium casei LMG S-19264T (=DSM 44701T), isolated from a smear-ripened cheese.</title>
        <authorList>
            <consortium name="US DOE Joint Genome Institute (JGI-PGF)"/>
            <person name="Walter F."/>
            <person name="Albersmeier A."/>
            <person name="Kalinowski J."/>
            <person name="Ruckert C."/>
        </authorList>
    </citation>
    <scope>NUCLEOTIDE SEQUENCE</scope>
    <source>
        <strain evidence="2">CGMCC 1.15758</strain>
    </source>
</reference>
<keyword evidence="3" id="KW-1185">Reference proteome</keyword>
<dbReference type="AlphaFoldDB" id="A0A8J2Z3S6"/>
<dbReference type="Proteomes" id="UP000636949">
    <property type="component" value="Unassembled WGS sequence"/>
</dbReference>
<evidence type="ECO:0000313" key="3">
    <source>
        <dbReference type="Proteomes" id="UP000636949"/>
    </source>
</evidence>
<dbReference type="OrthoDB" id="8591827at2"/>
<feature type="chain" id="PRO_5035165028" description="Secreted protein" evidence="1">
    <location>
        <begin position="26"/>
        <end position="103"/>
    </location>
</feature>